<gene>
    <name evidence="6" type="ORF">K2173_026191</name>
</gene>
<dbReference type="InterPro" id="IPR002401">
    <property type="entry name" value="Cyt_P450_E_grp-I"/>
</dbReference>
<dbReference type="SUPFAM" id="SSF48264">
    <property type="entry name" value="Cytochrome P450"/>
    <property type="match status" value="1"/>
</dbReference>
<dbReference type="GO" id="GO:0016705">
    <property type="term" value="F:oxidoreductase activity, acting on paired donors, with incorporation or reduction of molecular oxygen"/>
    <property type="evidence" value="ECO:0007669"/>
    <property type="project" value="InterPro"/>
</dbReference>
<sequence length="184" mass="21036">MYRSLGDLCTKYGDVLLLRFGTHKVLVVSSPSAVKECFTKNDIIFSNRPRLIAGEHLHYNYRAIGFSSYGDHWRNLRRVTSMELFSTSRLNKFSIIRQEEVQLLLKKLFQESVDVKEMRVNLSSLFMELTFNIVLRMIAGNAHKQDRNLCDNHGLGNVTSSQQSEAMQKTVVDIEAVVEYDVGG</sequence>
<evidence type="ECO:0000256" key="1">
    <source>
        <dbReference type="ARBA" id="ARBA00022617"/>
    </source>
</evidence>
<dbReference type="InterPro" id="IPR050651">
    <property type="entry name" value="Plant_Cytochrome_P450_Monoox"/>
</dbReference>
<dbReference type="Gene3D" id="1.10.630.10">
    <property type="entry name" value="Cytochrome P450"/>
    <property type="match status" value="1"/>
</dbReference>
<reference evidence="6 7" key="1">
    <citation type="submission" date="2021-09" db="EMBL/GenBank/DDBJ databases">
        <title>Genomic insights and catalytic innovation underlie evolution of tropane alkaloids biosynthesis.</title>
        <authorList>
            <person name="Wang Y.-J."/>
            <person name="Tian T."/>
            <person name="Huang J.-P."/>
            <person name="Huang S.-X."/>
        </authorList>
    </citation>
    <scope>NUCLEOTIDE SEQUENCE [LARGE SCALE GENOMIC DNA]</scope>
    <source>
        <strain evidence="6">KIB-2018</strain>
        <tissue evidence="6">Leaf</tissue>
    </source>
</reference>
<dbReference type="AlphaFoldDB" id="A0AAV8TAR0"/>
<comment type="caution">
    <text evidence="6">The sequence shown here is derived from an EMBL/GenBank/DDBJ whole genome shotgun (WGS) entry which is preliminary data.</text>
</comment>
<keyword evidence="3" id="KW-0560">Oxidoreductase</keyword>
<dbReference type="GO" id="GO:0020037">
    <property type="term" value="F:heme binding"/>
    <property type="evidence" value="ECO:0007669"/>
    <property type="project" value="InterPro"/>
</dbReference>
<organism evidence="6 7">
    <name type="scientific">Erythroxylum novogranatense</name>
    <dbReference type="NCBI Taxonomy" id="1862640"/>
    <lineage>
        <taxon>Eukaryota</taxon>
        <taxon>Viridiplantae</taxon>
        <taxon>Streptophyta</taxon>
        <taxon>Embryophyta</taxon>
        <taxon>Tracheophyta</taxon>
        <taxon>Spermatophyta</taxon>
        <taxon>Magnoliopsida</taxon>
        <taxon>eudicotyledons</taxon>
        <taxon>Gunneridae</taxon>
        <taxon>Pentapetalae</taxon>
        <taxon>rosids</taxon>
        <taxon>fabids</taxon>
        <taxon>Malpighiales</taxon>
        <taxon>Erythroxylaceae</taxon>
        <taxon>Erythroxylum</taxon>
    </lineage>
</organism>
<evidence type="ECO:0000256" key="2">
    <source>
        <dbReference type="ARBA" id="ARBA00022723"/>
    </source>
</evidence>
<evidence type="ECO:0008006" key="8">
    <source>
        <dbReference type="Google" id="ProtNLM"/>
    </source>
</evidence>
<keyword evidence="1" id="KW-0349">Heme</keyword>
<dbReference type="GO" id="GO:0005506">
    <property type="term" value="F:iron ion binding"/>
    <property type="evidence" value="ECO:0007669"/>
    <property type="project" value="InterPro"/>
</dbReference>
<dbReference type="GO" id="GO:0004497">
    <property type="term" value="F:monooxygenase activity"/>
    <property type="evidence" value="ECO:0007669"/>
    <property type="project" value="UniProtKB-KW"/>
</dbReference>
<evidence type="ECO:0000256" key="4">
    <source>
        <dbReference type="ARBA" id="ARBA00023004"/>
    </source>
</evidence>
<keyword evidence="5" id="KW-0503">Monooxygenase</keyword>
<evidence type="ECO:0000313" key="7">
    <source>
        <dbReference type="Proteomes" id="UP001159364"/>
    </source>
</evidence>
<keyword evidence="7" id="KW-1185">Reference proteome</keyword>
<dbReference type="PANTHER" id="PTHR47947">
    <property type="entry name" value="CYTOCHROME P450 82C3-RELATED"/>
    <property type="match status" value="1"/>
</dbReference>
<dbReference type="PRINTS" id="PR00463">
    <property type="entry name" value="EP450I"/>
</dbReference>
<protein>
    <recommendedName>
        <fullName evidence="8">Cytochrome P450</fullName>
    </recommendedName>
</protein>
<evidence type="ECO:0000256" key="3">
    <source>
        <dbReference type="ARBA" id="ARBA00023002"/>
    </source>
</evidence>
<evidence type="ECO:0000256" key="5">
    <source>
        <dbReference type="ARBA" id="ARBA00023033"/>
    </source>
</evidence>
<dbReference type="InterPro" id="IPR001128">
    <property type="entry name" value="Cyt_P450"/>
</dbReference>
<keyword evidence="4" id="KW-0408">Iron</keyword>
<dbReference type="EMBL" id="JAIWQS010000006">
    <property type="protein sequence ID" value="KAJ8763290.1"/>
    <property type="molecule type" value="Genomic_DNA"/>
</dbReference>
<proteinExistence type="predicted"/>
<keyword evidence="2" id="KW-0479">Metal-binding</keyword>
<evidence type="ECO:0000313" key="6">
    <source>
        <dbReference type="EMBL" id="KAJ8763290.1"/>
    </source>
</evidence>
<dbReference type="PANTHER" id="PTHR47947:SF20">
    <property type="entry name" value="CYTOCHROME P450 FAMILY PROTEIN"/>
    <property type="match status" value="1"/>
</dbReference>
<name>A0AAV8TAR0_9ROSI</name>
<dbReference type="InterPro" id="IPR036396">
    <property type="entry name" value="Cyt_P450_sf"/>
</dbReference>
<dbReference type="Proteomes" id="UP001159364">
    <property type="component" value="Linkage Group LG06"/>
</dbReference>
<accession>A0AAV8TAR0</accession>
<dbReference type="Pfam" id="PF00067">
    <property type="entry name" value="p450"/>
    <property type="match status" value="1"/>
</dbReference>